<dbReference type="Pfam" id="PF05553">
    <property type="entry name" value="DUF761"/>
    <property type="match status" value="1"/>
</dbReference>
<comment type="caution">
    <text evidence="1">The sequence shown here is derived from an EMBL/GenBank/DDBJ whole genome shotgun (WGS) entry which is preliminary data.</text>
</comment>
<dbReference type="EMBL" id="BPVZ01000058">
    <property type="protein sequence ID" value="GKV21764.1"/>
    <property type="molecule type" value="Genomic_DNA"/>
</dbReference>
<keyword evidence="2" id="KW-1185">Reference proteome</keyword>
<evidence type="ECO:0000313" key="1">
    <source>
        <dbReference type="EMBL" id="GKV21764.1"/>
    </source>
</evidence>
<dbReference type="Proteomes" id="UP001054252">
    <property type="component" value="Unassembled WGS sequence"/>
</dbReference>
<name>A0AAV5KAT1_9ROSI</name>
<gene>
    <name evidence="1" type="ORF">SLEP1_g31712</name>
</gene>
<protein>
    <submittedName>
        <fullName evidence="1">Uncharacterized protein</fullName>
    </submittedName>
</protein>
<reference evidence="1 2" key="1">
    <citation type="journal article" date="2021" name="Commun. Biol.">
        <title>The genome of Shorea leprosula (Dipterocarpaceae) highlights the ecological relevance of drought in aseasonal tropical rainforests.</title>
        <authorList>
            <person name="Ng K.K.S."/>
            <person name="Kobayashi M.J."/>
            <person name="Fawcett J.A."/>
            <person name="Hatakeyama M."/>
            <person name="Paape T."/>
            <person name="Ng C.H."/>
            <person name="Ang C.C."/>
            <person name="Tnah L.H."/>
            <person name="Lee C.T."/>
            <person name="Nishiyama T."/>
            <person name="Sese J."/>
            <person name="O'Brien M.J."/>
            <person name="Copetti D."/>
            <person name="Mohd Noor M.I."/>
            <person name="Ong R.C."/>
            <person name="Putra M."/>
            <person name="Sireger I.Z."/>
            <person name="Indrioko S."/>
            <person name="Kosugi Y."/>
            <person name="Izuno A."/>
            <person name="Isagi Y."/>
            <person name="Lee S.L."/>
            <person name="Shimizu K.K."/>
        </authorList>
    </citation>
    <scope>NUCLEOTIDE SEQUENCE [LARGE SCALE GENOMIC DNA]</scope>
    <source>
        <strain evidence="1">214</strain>
    </source>
</reference>
<accession>A0AAV5KAT1</accession>
<dbReference type="InterPro" id="IPR008480">
    <property type="entry name" value="DUF761_pln"/>
</dbReference>
<proteinExistence type="predicted"/>
<evidence type="ECO:0000313" key="2">
    <source>
        <dbReference type="Proteomes" id="UP001054252"/>
    </source>
</evidence>
<dbReference type="AlphaFoldDB" id="A0AAV5KAT1"/>
<sequence length="73" mass="8409">MVHEREIVIISLDMDDKKSDAKRKGMKERSLTGFESSDINKDADAFIRNFRIQLEIQSGESIKCYQKMKARGA</sequence>
<organism evidence="1 2">
    <name type="scientific">Rubroshorea leprosula</name>
    <dbReference type="NCBI Taxonomy" id="152421"/>
    <lineage>
        <taxon>Eukaryota</taxon>
        <taxon>Viridiplantae</taxon>
        <taxon>Streptophyta</taxon>
        <taxon>Embryophyta</taxon>
        <taxon>Tracheophyta</taxon>
        <taxon>Spermatophyta</taxon>
        <taxon>Magnoliopsida</taxon>
        <taxon>eudicotyledons</taxon>
        <taxon>Gunneridae</taxon>
        <taxon>Pentapetalae</taxon>
        <taxon>rosids</taxon>
        <taxon>malvids</taxon>
        <taxon>Malvales</taxon>
        <taxon>Dipterocarpaceae</taxon>
        <taxon>Rubroshorea</taxon>
    </lineage>
</organism>